<dbReference type="OrthoDB" id="277961at2759"/>
<proteinExistence type="inferred from homology"/>
<dbReference type="PANTHER" id="PTHR13557">
    <property type="entry name" value="COILED-COIL DOMAIN-CONTAINING PROTEIN 86"/>
    <property type="match status" value="1"/>
</dbReference>
<evidence type="ECO:0000256" key="6">
    <source>
        <dbReference type="ARBA" id="ARBA00022454"/>
    </source>
</evidence>
<keyword evidence="12" id="KW-0539">Nucleus</keyword>
<name>A0A8K1FPP3_PYTOL</name>
<keyword evidence="10" id="KW-0164">Citrullination</keyword>
<sequence length="160" mass="18211">MVATAADTLTSAAQALETTAPAVSTSTKQTDKQEIPRGRPVSGRVWKTTQKTRFSSAKYKGTKVLSTTWEAKLAKRAKTKELKALQDEIKSRRQHEKEEKKRAREEREKRRAENELKSASVQVISRTNRIKTMSKKQLRNVKKTIVNKHGVVEYVPVYSK</sequence>
<feature type="compositionally biased region" description="Polar residues" evidence="14">
    <location>
        <begin position="7"/>
        <end position="28"/>
    </location>
</feature>
<accession>A0A8K1FPP3</accession>
<evidence type="ECO:0000256" key="3">
    <source>
        <dbReference type="ARBA" id="ARBA00004604"/>
    </source>
</evidence>
<gene>
    <name evidence="15" type="ORF">Poli38472_012228</name>
</gene>
<evidence type="ECO:0000256" key="1">
    <source>
        <dbReference type="ARBA" id="ARBA00004090"/>
    </source>
</evidence>
<evidence type="ECO:0000313" key="15">
    <source>
        <dbReference type="EMBL" id="TMW67112.1"/>
    </source>
</evidence>
<comment type="function">
    <text evidence="13">Required for proper chromosome segregation during mitosis and error-free mitotic progression.</text>
</comment>
<dbReference type="GO" id="GO:0006364">
    <property type="term" value="P:rRNA processing"/>
    <property type="evidence" value="ECO:0007669"/>
    <property type="project" value="UniProtKB-KW"/>
</dbReference>
<comment type="subcellular location">
    <subcellularLocation>
        <location evidence="2">Chromosome</location>
    </subcellularLocation>
    <subcellularLocation>
        <location evidence="3">Nucleus</location>
        <location evidence="3">Nucleolus</location>
    </subcellularLocation>
</comment>
<comment type="caution">
    <text evidence="15">The sequence shown here is derived from an EMBL/GenBank/DDBJ whole genome shotgun (WGS) entry which is preliminary data.</text>
</comment>
<evidence type="ECO:0000256" key="8">
    <source>
        <dbReference type="ARBA" id="ARBA00022552"/>
    </source>
</evidence>
<protein>
    <recommendedName>
        <fullName evidence="5">Coiled-coil domain-containing protein 86</fullName>
    </recommendedName>
</protein>
<evidence type="ECO:0000256" key="2">
    <source>
        <dbReference type="ARBA" id="ARBA00004286"/>
    </source>
</evidence>
<dbReference type="PANTHER" id="PTHR13557:SF1">
    <property type="entry name" value="COILED-COIL DOMAIN-CONTAINING PROTEIN 86"/>
    <property type="match status" value="1"/>
</dbReference>
<dbReference type="EMBL" id="SPLM01000006">
    <property type="protein sequence ID" value="TMW67112.1"/>
    <property type="molecule type" value="Genomic_DNA"/>
</dbReference>
<dbReference type="AlphaFoldDB" id="A0A8K1FPP3"/>
<keyword evidence="11" id="KW-0175">Coiled coil</keyword>
<feature type="region of interest" description="Disordered" evidence="14">
    <location>
        <begin position="1"/>
        <end position="49"/>
    </location>
</feature>
<feature type="region of interest" description="Disordered" evidence="14">
    <location>
        <begin position="85"/>
        <end position="120"/>
    </location>
</feature>
<reference evidence="15" key="1">
    <citation type="submission" date="2019-03" db="EMBL/GenBank/DDBJ databases">
        <title>Long read genome sequence of the mycoparasitic Pythium oligandrum ATCC 38472 isolated from sugarbeet rhizosphere.</title>
        <authorList>
            <person name="Gaulin E."/>
        </authorList>
    </citation>
    <scope>NUCLEOTIDE SEQUENCE</scope>
    <source>
        <strain evidence="15">ATCC 38472_TT</strain>
    </source>
</reference>
<dbReference type="Proteomes" id="UP000794436">
    <property type="component" value="Unassembled WGS sequence"/>
</dbReference>
<evidence type="ECO:0000256" key="11">
    <source>
        <dbReference type="ARBA" id="ARBA00023054"/>
    </source>
</evidence>
<evidence type="ECO:0000256" key="13">
    <source>
        <dbReference type="ARBA" id="ARBA00093307"/>
    </source>
</evidence>
<keyword evidence="7" id="KW-0690">Ribosome biogenesis</keyword>
<evidence type="ECO:0000313" key="16">
    <source>
        <dbReference type="Proteomes" id="UP000794436"/>
    </source>
</evidence>
<comment type="similarity">
    <text evidence="4">Belongs to the CGR1 family.</text>
</comment>
<feature type="compositionally biased region" description="Basic and acidic residues" evidence="14">
    <location>
        <begin position="85"/>
        <end position="116"/>
    </location>
</feature>
<evidence type="ECO:0000256" key="12">
    <source>
        <dbReference type="ARBA" id="ARBA00023242"/>
    </source>
</evidence>
<keyword evidence="6" id="KW-0158">Chromosome</keyword>
<evidence type="ECO:0000256" key="9">
    <source>
        <dbReference type="ARBA" id="ARBA00022553"/>
    </source>
</evidence>
<dbReference type="InterPro" id="IPR026570">
    <property type="entry name" value="CCDC86"/>
</dbReference>
<organism evidence="15 16">
    <name type="scientific">Pythium oligandrum</name>
    <name type="common">Mycoparasitic fungus</name>
    <dbReference type="NCBI Taxonomy" id="41045"/>
    <lineage>
        <taxon>Eukaryota</taxon>
        <taxon>Sar</taxon>
        <taxon>Stramenopiles</taxon>
        <taxon>Oomycota</taxon>
        <taxon>Peronosporomycetes</taxon>
        <taxon>Pythiales</taxon>
        <taxon>Pythiaceae</taxon>
        <taxon>Pythium</taxon>
    </lineage>
</organism>
<evidence type="ECO:0000256" key="5">
    <source>
        <dbReference type="ARBA" id="ARBA00016738"/>
    </source>
</evidence>
<dbReference type="InterPro" id="IPR005579">
    <property type="entry name" value="Cgr1-like"/>
</dbReference>
<dbReference type="GO" id="GO:0005730">
    <property type="term" value="C:nucleolus"/>
    <property type="evidence" value="ECO:0007669"/>
    <property type="project" value="UniProtKB-SubCell"/>
</dbReference>
<keyword evidence="16" id="KW-1185">Reference proteome</keyword>
<dbReference type="Pfam" id="PF03879">
    <property type="entry name" value="Cgr1"/>
    <property type="match status" value="1"/>
</dbReference>
<keyword evidence="8" id="KW-0698">rRNA processing</keyword>
<evidence type="ECO:0000256" key="4">
    <source>
        <dbReference type="ARBA" id="ARBA00007869"/>
    </source>
</evidence>
<dbReference type="GO" id="GO:0005694">
    <property type="term" value="C:chromosome"/>
    <property type="evidence" value="ECO:0007669"/>
    <property type="project" value="UniProtKB-SubCell"/>
</dbReference>
<evidence type="ECO:0000256" key="10">
    <source>
        <dbReference type="ARBA" id="ARBA00022934"/>
    </source>
</evidence>
<keyword evidence="9" id="KW-0597">Phosphoprotein</keyword>
<comment type="function">
    <text evidence="1">Involved in nucleolar integrity and required for processing of the pre-rRNA for the 60S ribosome subunit.</text>
</comment>
<evidence type="ECO:0000256" key="7">
    <source>
        <dbReference type="ARBA" id="ARBA00022517"/>
    </source>
</evidence>
<evidence type="ECO:0000256" key="14">
    <source>
        <dbReference type="SAM" id="MobiDB-lite"/>
    </source>
</evidence>